<name>A0ABT1Z177_9RHOB</name>
<proteinExistence type="predicted"/>
<evidence type="ECO:0000313" key="2">
    <source>
        <dbReference type="EMBL" id="MCR8826893.1"/>
    </source>
</evidence>
<comment type="caution">
    <text evidence="2">The sequence shown here is derived from an EMBL/GenBank/DDBJ whole genome shotgun (WGS) entry which is preliminary data.</text>
</comment>
<evidence type="ECO:0008006" key="4">
    <source>
        <dbReference type="Google" id="ProtNLM"/>
    </source>
</evidence>
<dbReference type="Proteomes" id="UP001165396">
    <property type="component" value="Unassembled WGS sequence"/>
</dbReference>
<feature type="chain" id="PRO_5045484648" description="Dihydrodipicolinate reductase" evidence="1">
    <location>
        <begin position="26"/>
        <end position="122"/>
    </location>
</feature>
<organism evidence="2 3">
    <name type="scientific">Pseudosulfitobacter koreensis</name>
    <dbReference type="NCBI Taxonomy" id="2968472"/>
    <lineage>
        <taxon>Bacteria</taxon>
        <taxon>Pseudomonadati</taxon>
        <taxon>Pseudomonadota</taxon>
        <taxon>Alphaproteobacteria</taxon>
        <taxon>Rhodobacterales</taxon>
        <taxon>Roseobacteraceae</taxon>
        <taxon>Pseudosulfitobacter</taxon>
    </lineage>
</organism>
<gene>
    <name evidence="2" type="ORF">NTA49_10120</name>
</gene>
<reference evidence="2" key="1">
    <citation type="submission" date="2022-07" db="EMBL/GenBank/DDBJ databases">
        <title>Pseudosulfitobacter sp. strain AP-MA-4, whole genome sequence.</title>
        <authorList>
            <person name="Jiang Y."/>
        </authorList>
    </citation>
    <scope>NUCLEOTIDE SEQUENCE</scope>
    <source>
        <strain evidence="2">AP-MA-4</strain>
    </source>
</reference>
<feature type="signal peptide" evidence="1">
    <location>
        <begin position="1"/>
        <end position="25"/>
    </location>
</feature>
<evidence type="ECO:0000313" key="3">
    <source>
        <dbReference type="Proteomes" id="UP001165396"/>
    </source>
</evidence>
<dbReference type="RefSeq" id="WP_258294627.1">
    <property type="nucleotide sequence ID" value="NZ_JANKJG010000006.1"/>
</dbReference>
<sequence length="122" mass="13347">MFAKRIMFTALAAIALALPAMPAWAQTGVVNSQSDFIKLVNGKTLTRPLVRLEVRPDGSITGKGAAWDVTGTWNWQGGYFCRDLFWGGDPLGYNCQQVSMVDGRIQFTSDEGRGDSAAFRLN</sequence>
<dbReference type="EMBL" id="JANKJG010000006">
    <property type="protein sequence ID" value="MCR8826893.1"/>
    <property type="molecule type" value="Genomic_DNA"/>
</dbReference>
<accession>A0ABT1Z177</accession>
<keyword evidence="3" id="KW-1185">Reference proteome</keyword>
<protein>
    <recommendedName>
        <fullName evidence="4">Dihydrodipicolinate reductase</fullName>
    </recommendedName>
</protein>
<evidence type="ECO:0000256" key="1">
    <source>
        <dbReference type="SAM" id="SignalP"/>
    </source>
</evidence>
<keyword evidence="1" id="KW-0732">Signal</keyword>